<dbReference type="EMBL" id="VEWN01000002">
    <property type="protein sequence ID" value="KAA1057156.1"/>
    <property type="molecule type" value="Genomic_DNA"/>
</dbReference>
<protein>
    <submittedName>
        <fullName evidence="2">Uncharacterized protein</fullName>
    </submittedName>
</protein>
<sequence>MAAQALNSDIDLINAALTATGNEPITSLEDADSQSVVSAANWEAVVGAEFGSYPWSWTMTTRRLNRVAGDTDTTWTTAWQVPDGVEVDRVEVGGRPVPWESMSDLILTNETEGVVAIGRWRPPVRSWPPLFKTAIVMRLEALFLRAMNEDFAAADTRDKDADRLIRLGRHADSRKHSPRKPSSPSALLEARRGKNLG</sequence>
<accession>A0A5B0KZ78</accession>
<comment type="caution">
    <text evidence="2">The sequence shown here is derived from an EMBL/GenBank/DDBJ whole genome shotgun (WGS) entry which is preliminary data.</text>
</comment>
<proteinExistence type="predicted"/>
<organism evidence="2 3">
    <name type="scientific">Azospirillum argentinense</name>
    <dbReference type="NCBI Taxonomy" id="2970906"/>
    <lineage>
        <taxon>Bacteria</taxon>
        <taxon>Pseudomonadati</taxon>
        <taxon>Pseudomonadota</taxon>
        <taxon>Alphaproteobacteria</taxon>
        <taxon>Rhodospirillales</taxon>
        <taxon>Azospirillaceae</taxon>
        <taxon>Azospirillum</taxon>
    </lineage>
</organism>
<dbReference type="Proteomes" id="UP000325333">
    <property type="component" value="Unassembled WGS sequence"/>
</dbReference>
<reference evidence="2 3" key="1">
    <citation type="submission" date="2019-07" db="EMBL/GenBank/DDBJ databases">
        <title>Genome sequencing of the stress-tolerant strain Azospirillum brasilense Az19.</title>
        <authorList>
            <person name="Maroniche G.A."/>
            <person name="Garcia J.E."/>
            <person name="Pagnussat L."/>
            <person name="Amenta M."/>
            <person name="Creus C.M."/>
        </authorList>
    </citation>
    <scope>NUCLEOTIDE SEQUENCE [LARGE SCALE GENOMIC DNA]</scope>
    <source>
        <strain evidence="2 3">Az19</strain>
    </source>
</reference>
<dbReference type="AlphaFoldDB" id="A0A5B0KZ78"/>
<evidence type="ECO:0000313" key="3">
    <source>
        <dbReference type="Proteomes" id="UP000325333"/>
    </source>
</evidence>
<name>A0A5B0KZ78_9PROT</name>
<evidence type="ECO:0000256" key="1">
    <source>
        <dbReference type="SAM" id="MobiDB-lite"/>
    </source>
</evidence>
<feature type="compositionally biased region" description="Basic and acidic residues" evidence="1">
    <location>
        <begin position="165"/>
        <end position="175"/>
    </location>
</feature>
<feature type="region of interest" description="Disordered" evidence="1">
    <location>
        <begin position="165"/>
        <end position="197"/>
    </location>
</feature>
<gene>
    <name evidence="2" type="ORF">FH063_001324</name>
</gene>
<dbReference type="RefSeq" id="WP_149648841.1">
    <property type="nucleotide sequence ID" value="NZ_VEWN01000002.1"/>
</dbReference>
<evidence type="ECO:0000313" key="2">
    <source>
        <dbReference type="EMBL" id="KAA1057156.1"/>
    </source>
</evidence>